<keyword evidence="1" id="KW-1133">Transmembrane helix</keyword>
<sequence>MSQHVTGPNTHNDPAPAFPAGTLVFGLILLVVGIALLAGLLLNFAFSTPLLFIGLIGGAGAILIIAGIIAARRAR</sequence>
<evidence type="ECO:0000256" key="1">
    <source>
        <dbReference type="SAM" id="Phobius"/>
    </source>
</evidence>
<feature type="transmembrane region" description="Helical" evidence="1">
    <location>
        <begin position="50"/>
        <end position="71"/>
    </location>
</feature>
<protein>
    <submittedName>
        <fullName evidence="2">Uncharacterized protein</fullName>
    </submittedName>
</protein>
<dbReference type="RefSeq" id="WP_210100102.1">
    <property type="nucleotide sequence ID" value="NZ_BAABLK010000034.1"/>
</dbReference>
<reference evidence="3" key="1">
    <citation type="journal article" date="2019" name="Int. J. Syst. Evol. Microbiol.">
        <title>The Global Catalogue of Microorganisms (GCM) 10K type strain sequencing project: providing services to taxonomists for standard genome sequencing and annotation.</title>
        <authorList>
            <consortium name="The Broad Institute Genomics Platform"/>
            <consortium name="The Broad Institute Genome Sequencing Center for Infectious Disease"/>
            <person name="Wu L."/>
            <person name="Ma J."/>
        </authorList>
    </citation>
    <scope>NUCLEOTIDE SEQUENCE [LARGE SCALE GENOMIC DNA]</scope>
    <source>
        <strain evidence="3">JCM 18952</strain>
    </source>
</reference>
<dbReference type="Proteomes" id="UP001501257">
    <property type="component" value="Unassembled WGS sequence"/>
</dbReference>
<keyword evidence="1" id="KW-0472">Membrane</keyword>
<keyword evidence="3" id="KW-1185">Reference proteome</keyword>
<name>A0ABP9TMS0_9MICC</name>
<gene>
    <name evidence="2" type="ORF">GCM10025778_24000</name>
</gene>
<proteinExistence type="predicted"/>
<comment type="caution">
    <text evidence="2">The sequence shown here is derived from an EMBL/GenBank/DDBJ whole genome shotgun (WGS) entry which is preliminary data.</text>
</comment>
<feature type="transmembrane region" description="Helical" evidence="1">
    <location>
        <begin position="20"/>
        <end position="44"/>
    </location>
</feature>
<organism evidence="2 3">
    <name type="scientific">Paeniglutamicibacter antarcticus</name>
    <dbReference type="NCBI Taxonomy" id="494023"/>
    <lineage>
        <taxon>Bacteria</taxon>
        <taxon>Bacillati</taxon>
        <taxon>Actinomycetota</taxon>
        <taxon>Actinomycetes</taxon>
        <taxon>Micrococcales</taxon>
        <taxon>Micrococcaceae</taxon>
        <taxon>Paeniglutamicibacter</taxon>
    </lineage>
</organism>
<evidence type="ECO:0000313" key="2">
    <source>
        <dbReference type="EMBL" id="GAA5227867.1"/>
    </source>
</evidence>
<keyword evidence="1" id="KW-0812">Transmembrane</keyword>
<accession>A0ABP9TMS0</accession>
<dbReference type="EMBL" id="BAABLK010000034">
    <property type="protein sequence ID" value="GAA5227867.1"/>
    <property type="molecule type" value="Genomic_DNA"/>
</dbReference>
<evidence type="ECO:0000313" key="3">
    <source>
        <dbReference type="Proteomes" id="UP001501257"/>
    </source>
</evidence>